<dbReference type="EMBL" id="FNCV01000001">
    <property type="protein sequence ID" value="SDG38977.1"/>
    <property type="molecule type" value="Genomic_DNA"/>
</dbReference>
<comment type="function">
    <text evidence="2">Catalyzes the ADP transfer from ATP to D-glycero-beta-D-manno-heptose 1-phosphate, yielding ADP-D-glycero-beta-D-manno-heptose.</text>
</comment>
<feature type="domain" description="Carbohydrate kinase PfkB" evidence="7">
    <location>
        <begin position="201"/>
        <end position="501"/>
    </location>
</feature>
<reference evidence="10" key="1">
    <citation type="submission" date="2016-10" db="EMBL/GenBank/DDBJ databases">
        <authorList>
            <person name="Varghese N."/>
            <person name="Submissions S."/>
        </authorList>
    </citation>
    <scope>NUCLEOTIDE SEQUENCE [LARGE SCALE GENOMIC DNA]</scope>
    <source>
        <strain evidence="10">930I</strain>
    </source>
</reference>
<dbReference type="PANTHER" id="PTHR46969:SF1">
    <property type="entry name" value="BIFUNCTIONAL PROTEIN HLDE"/>
    <property type="match status" value="1"/>
</dbReference>
<dbReference type="GO" id="GO:0033786">
    <property type="term" value="F:heptose-1-phosphate adenylyltransferase activity"/>
    <property type="evidence" value="ECO:0007669"/>
    <property type="project" value="TreeGrafter"/>
</dbReference>
<keyword evidence="10" id="KW-1185">Reference proteome</keyword>
<accession>A0A1G7TUJ8</accession>
<evidence type="ECO:0000256" key="2">
    <source>
        <dbReference type="ARBA" id="ARBA00003753"/>
    </source>
</evidence>
<dbReference type="PANTHER" id="PTHR46969">
    <property type="entry name" value="BIFUNCTIONAL PROTEIN HLDE"/>
    <property type="match status" value="1"/>
</dbReference>
<evidence type="ECO:0000313" key="9">
    <source>
        <dbReference type="EMBL" id="SDG38977.1"/>
    </source>
</evidence>
<evidence type="ECO:0000256" key="6">
    <source>
        <dbReference type="ARBA" id="ARBA00023277"/>
    </source>
</evidence>
<evidence type="ECO:0000256" key="5">
    <source>
        <dbReference type="ARBA" id="ARBA00023268"/>
    </source>
</evidence>
<dbReference type="NCBIfam" id="TIGR00125">
    <property type="entry name" value="cyt_tran_rel"/>
    <property type="match status" value="1"/>
</dbReference>
<evidence type="ECO:0000256" key="3">
    <source>
        <dbReference type="ARBA" id="ARBA00022679"/>
    </source>
</evidence>
<dbReference type="Gene3D" id="3.40.1190.20">
    <property type="match status" value="1"/>
</dbReference>
<evidence type="ECO:0000259" key="7">
    <source>
        <dbReference type="Pfam" id="PF00294"/>
    </source>
</evidence>
<evidence type="ECO:0000256" key="4">
    <source>
        <dbReference type="ARBA" id="ARBA00022777"/>
    </source>
</evidence>
<organism evidence="9 10">
    <name type="scientific">Roseospirillum parvum</name>
    <dbReference type="NCBI Taxonomy" id="83401"/>
    <lineage>
        <taxon>Bacteria</taxon>
        <taxon>Pseudomonadati</taxon>
        <taxon>Pseudomonadota</taxon>
        <taxon>Alphaproteobacteria</taxon>
        <taxon>Rhodospirillales</taxon>
        <taxon>Rhodospirillaceae</taxon>
        <taxon>Roseospirillum</taxon>
    </lineage>
</organism>
<dbReference type="GO" id="GO:0005829">
    <property type="term" value="C:cytosol"/>
    <property type="evidence" value="ECO:0007669"/>
    <property type="project" value="TreeGrafter"/>
</dbReference>
<feature type="domain" description="Cytidyltransferase-like" evidence="8">
    <location>
        <begin position="35"/>
        <end position="123"/>
    </location>
</feature>
<evidence type="ECO:0000256" key="1">
    <source>
        <dbReference type="ARBA" id="ARBA00002319"/>
    </source>
</evidence>
<dbReference type="InterPro" id="IPR011611">
    <property type="entry name" value="PfkB_dom"/>
</dbReference>
<dbReference type="Proteomes" id="UP000217076">
    <property type="component" value="Unassembled WGS sequence"/>
</dbReference>
<evidence type="ECO:0000259" key="8">
    <source>
        <dbReference type="Pfam" id="PF01467"/>
    </source>
</evidence>
<comment type="function">
    <text evidence="1">Catalyzes the phosphorylation of D-glycero-D-manno-heptose 7-phosphate at the C-1 position to selectively form D-glycero-beta-D-manno-heptose-1,7-bisphosphate.</text>
</comment>
<dbReference type="InterPro" id="IPR014729">
    <property type="entry name" value="Rossmann-like_a/b/a_fold"/>
</dbReference>
<keyword evidence="4" id="KW-0418">Kinase</keyword>
<keyword evidence="3" id="KW-0808">Transferase</keyword>
<keyword evidence="6" id="KW-0119">Carbohydrate metabolism</keyword>
<dbReference type="AlphaFoldDB" id="A0A1G7TUJ8"/>
<dbReference type="STRING" id="83401.SAMN05421742_101108"/>
<proteinExistence type="predicted"/>
<dbReference type="Pfam" id="PF01467">
    <property type="entry name" value="CTP_transf_like"/>
    <property type="match status" value="1"/>
</dbReference>
<keyword evidence="5" id="KW-0511">Multifunctional enzyme</keyword>
<dbReference type="SUPFAM" id="SSF52374">
    <property type="entry name" value="Nucleotidylyl transferase"/>
    <property type="match status" value="1"/>
</dbReference>
<dbReference type="GO" id="GO:0016773">
    <property type="term" value="F:phosphotransferase activity, alcohol group as acceptor"/>
    <property type="evidence" value="ECO:0007669"/>
    <property type="project" value="InterPro"/>
</dbReference>
<dbReference type="Gene3D" id="3.40.50.620">
    <property type="entry name" value="HUPs"/>
    <property type="match status" value="1"/>
</dbReference>
<evidence type="ECO:0000313" key="10">
    <source>
        <dbReference type="Proteomes" id="UP000217076"/>
    </source>
</evidence>
<name>A0A1G7TUJ8_9PROT</name>
<sequence length="514" mass="55406">MSAPAKVPGGKIRKLRDLVDIAEAERARGGRVVLAHGTFDLLHIGHLRYLRQARALGTLLIVTLTADSYVNRGPGRPVFPEDMRAEMLAGLDCVDHVAVVHASLAVPAIEAVKPALYVKGAEYREADKDITGGITLEAGAVEANGGELAFIDDITFSSTSLINRHLGVHDPQLQRYLEGVAGRGTLNRLTEFAERIADSRVVILGDAILDEYIYVSPLGKSAKENIIATLHQSSELFAGGVFAAANHVAGLCREVDLITVVGAECPHMEHAGAQLKDNVTLHAIERPGTPTTRKTRFIDESYMRKLFEVYHMDDRPVSDDIEARVHAILKERLAGADLLIVTDFGHGLMGPELVRAVEDSGVFLAVNTQTNSANAGFNLITKYRRADYVCIDAPEARLATADRRRPVAELMSDVLPGRIDCPRFVVTHGHKGSYGLERGEEIAHAPAFTRSVVDTVGAGDAFFTVTAPFAAAGAAMEDLVFVGNAAGAIKVGIVGHRQSVEKVALMKYMTTLLK</sequence>
<dbReference type="InterPro" id="IPR029056">
    <property type="entry name" value="Ribokinase-like"/>
</dbReference>
<dbReference type="GO" id="GO:0033785">
    <property type="term" value="F:heptose 7-phosphate kinase activity"/>
    <property type="evidence" value="ECO:0007669"/>
    <property type="project" value="TreeGrafter"/>
</dbReference>
<gene>
    <name evidence="9" type="ORF">SAMN05421742_101108</name>
</gene>
<dbReference type="CDD" id="cd01172">
    <property type="entry name" value="RfaE_like"/>
    <property type="match status" value="1"/>
</dbReference>
<dbReference type="RefSeq" id="WP_092613983.1">
    <property type="nucleotide sequence ID" value="NZ_FNCV01000001.1"/>
</dbReference>
<dbReference type="Pfam" id="PF00294">
    <property type="entry name" value="PfkB"/>
    <property type="match status" value="1"/>
</dbReference>
<protein>
    <submittedName>
        <fullName evidence="9">RfaE bifunctional protein, domain II</fullName>
    </submittedName>
</protein>
<dbReference type="InterPro" id="IPR004821">
    <property type="entry name" value="Cyt_trans-like"/>
</dbReference>
<dbReference type="InterPro" id="IPR011913">
    <property type="entry name" value="RfaE_dom_I"/>
</dbReference>
<dbReference type="OrthoDB" id="9802794at2"/>
<dbReference type="SUPFAM" id="SSF53613">
    <property type="entry name" value="Ribokinase-like"/>
    <property type="match status" value="1"/>
</dbReference>